<organism evidence="1 2">
    <name type="scientific">Gouania willdenowi</name>
    <name type="common">Blunt-snouted clingfish</name>
    <name type="synonym">Lepadogaster willdenowi</name>
    <dbReference type="NCBI Taxonomy" id="441366"/>
    <lineage>
        <taxon>Eukaryota</taxon>
        <taxon>Metazoa</taxon>
        <taxon>Chordata</taxon>
        <taxon>Craniata</taxon>
        <taxon>Vertebrata</taxon>
        <taxon>Euteleostomi</taxon>
        <taxon>Actinopterygii</taxon>
        <taxon>Neopterygii</taxon>
        <taxon>Teleostei</taxon>
        <taxon>Neoteleostei</taxon>
        <taxon>Acanthomorphata</taxon>
        <taxon>Ovalentaria</taxon>
        <taxon>Blenniimorphae</taxon>
        <taxon>Blenniiformes</taxon>
        <taxon>Gobiesocoidei</taxon>
        <taxon>Gobiesocidae</taxon>
        <taxon>Gobiesocinae</taxon>
        <taxon>Gouania</taxon>
    </lineage>
</organism>
<reference evidence="1" key="1">
    <citation type="submission" date="2020-06" db="EMBL/GenBank/DDBJ databases">
        <authorList>
            <consortium name="Wellcome Sanger Institute Data Sharing"/>
        </authorList>
    </citation>
    <scope>NUCLEOTIDE SEQUENCE [LARGE SCALE GENOMIC DNA]</scope>
</reference>
<sequence length="138" mass="15838">VRYIILQVEAWEVVIDILEDQVNSHERCGADSFSLYNKPKSRAVFKVKSLGALHPDFTFCLHLYCKLIDIVGKSFTDAEKCFFPSFLRTTVICLTAFLYYFVPSIPRDSGMILTKLQIIARTMINYDDKSELKKINAS</sequence>
<accession>A0A8C5GUJ7</accession>
<proteinExistence type="predicted"/>
<evidence type="ECO:0000313" key="1">
    <source>
        <dbReference type="Ensembl" id="ENSGWIP00000035416.1"/>
    </source>
</evidence>
<reference evidence="1" key="3">
    <citation type="submission" date="2025-09" db="UniProtKB">
        <authorList>
            <consortium name="Ensembl"/>
        </authorList>
    </citation>
    <scope>IDENTIFICATION</scope>
</reference>
<name>A0A8C5GUJ7_GOUWI</name>
<dbReference type="Proteomes" id="UP000694680">
    <property type="component" value="Chromosome 14"/>
</dbReference>
<protein>
    <submittedName>
        <fullName evidence="1">Uncharacterized protein</fullName>
    </submittedName>
</protein>
<dbReference type="AlphaFoldDB" id="A0A8C5GUJ7"/>
<keyword evidence="2" id="KW-1185">Reference proteome</keyword>
<evidence type="ECO:0000313" key="2">
    <source>
        <dbReference type="Proteomes" id="UP000694680"/>
    </source>
</evidence>
<dbReference type="Ensembl" id="ENSGWIT00000038609.1">
    <property type="protein sequence ID" value="ENSGWIP00000035416.1"/>
    <property type="gene ID" value="ENSGWIG00000018288.1"/>
</dbReference>
<reference evidence="1" key="2">
    <citation type="submission" date="2025-08" db="UniProtKB">
        <authorList>
            <consortium name="Ensembl"/>
        </authorList>
    </citation>
    <scope>IDENTIFICATION</scope>
</reference>